<feature type="transmembrane region" description="Helical" evidence="7">
    <location>
        <begin position="161"/>
        <end position="181"/>
    </location>
</feature>
<evidence type="ECO:0000256" key="7">
    <source>
        <dbReference type="RuleBase" id="RU365066"/>
    </source>
</evidence>
<keyword evidence="6 7" id="KW-0472">Membrane</keyword>
<evidence type="ECO:0000313" key="9">
    <source>
        <dbReference type="Proteomes" id="UP000053815"/>
    </source>
</evidence>
<accession>A0A0C9MDL3</accession>
<evidence type="ECO:0000256" key="6">
    <source>
        <dbReference type="ARBA" id="ARBA00023136"/>
    </source>
</evidence>
<comment type="subcellular location">
    <subcellularLocation>
        <location evidence="1">Endomembrane system</location>
        <topology evidence="1">Multi-pass membrane protein</topology>
    </subcellularLocation>
    <subcellularLocation>
        <location evidence="7">Endoplasmic reticulum membrane</location>
        <topology evidence="7">Multi-pass membrane protein</topology>
    </subcellularLocation>
</comment>
<comment type="similarity">
    <text evidence="7">Belongs to the PGAP3 family.</text>
</comment>
<dbReference type="Pfam" id="PF04080">
    <property type="entry name" value="Per1"/>
    <property type="match status" value="1"/>
</dbReference>
<dbReference type="AlphaFoldDB" id="A0A0C9MDL3"/>
<evidence type="ECO:0000256" key="4">
    <source>
        <dbReference type="ARBA" id="ARBA00022729"/>
    </source>
</evidence>
<name>A0A0C9MDL3_9FUNG</name>
<proteinExistence type="inferred from homology"/>
<feature type="transmembrane region" description="Helical" evidence="7">
    <location>
        <begin position="282"/>
        <end position="301"/>
    </location>
</feature>
<comment type="function">
    <text evidence="7">Involved in the lipid remodeling steps of GPI-anchor maturation.</text>
</comment>
<evidence type="ECO:0000256" key="5">
    <source>
        <dbReference type="ARBA" id="ARBA00022989"/>
    </source>
</evidence>
<dbReference type="PANTHER" id="PTHR13148:SF0">
    <property type="entry name" value="POST-GPI ATTACHMENT TO PROTEINS FACTOR 3"/>
    <property type="match status" value="1"/>
</dbReference>
<keyword evidence="5 7" id="KW-1133">Transmembrane helix</keyword>
<gene>
    <name evidence="8" type="ORF">MAM1_0004c00503</name>
</gene>
<dbReference type="Proteomes" id="UP000053815">
    <property type="component" value="Unassembled WGS sequence"/>
</dbReference>
<dbReference type="EMBL" id="DF836293">
    <property type="protein sequence ID" value="GAN01072.1"/>
    <property type="molecule type" value="Genomic_DNA"/>
</dbReference>
<keyword evidence="7" id="KW-0256">Endoplasmic reticulum</keyword>
<dbReference type="PANTHER" id="PTHR13148">
    <property type="entry name" value="PER1-RELATED"/>
    <property type="match status" value="1"/>
</dbReference>
<keyword evidence="9" id="KW-1185">Reference proteome</keyword>
<feature type="transmembrane region" description="Helical" evidence="7">
    <location>
        <begin position="130"/>
        <end position="149"/>
    </location>
</feature>
<keyword evidence="2 7" id="KW-0337">GPI-anchor biosynthesis</keyword>
<feature type="chain" id="PRO_5016477170" description="Post-GPI attachment to proteins factor 3" evidence="7">
    <location>
        <begin position="21"/>
        <end position="320"/>
    </location>
</feature>
<dbReference type="STRING" id="91626.A0A0C9MDL3"/>
<dbReference type="GO" id="GO:0006506">
    <property type="term" value="P:GPI anchor biosynthetic process"/>
    <property type="evidence" value="ECO:0007669"/>
    <property type="project" value="UniProtKB-KW"/>
</dbReference>
<feature type="transmembrane region" description="Helical" evidence="7">
    <location>
        <begin position="249"/>
        <end position="270"/>
    </location>
</feature>
<evidence type="ECO:0000256" key="2">
    <source>
        <dbReference type="ARBA" id="ARBA00022502"/>
    </source>
</evidence>
<keyword evidence="4 7" id="KW-0732">Signal</keyword>
<sequence>MPPTLGITVILVALFTVCLASSGDRLPEYIQCVEQCTASTDISQLPLYLRLLQWTVRQDCGYHCMQTITQRAIANQNYIHQYHGKWPFQRVIGIQEPASVVFSILNGLMHLRYFKVIKQQVNDTYRLKKFYLGIAVAGMNAWLWSTVFHTRDTPITEKLDYFSAGLYIFYGLCVAVVRIFYLKDTVALIWTTICALLYIAHVTYLSSLDRFDYGYNMTACIVVGLLQTNLWLGWSVLQYTKWGQPERRPYAYMAGASVVLVSCAMSLEVFDFPPIMEILDAHSLWHAATIPLAPLFYKFLLRDTELETSASKQAKEKRSS</sequence>
<protein>
    <recommendedName>
        <fullName evidence="7">Post-GPI attachment to proteins factor 3</fullName>
    </recommendedName>
</protein>
<feature type="transmembrane region" description="Helical" evidence="7">
    <location>
        <begin position="188"/>
        <end position="207"/>
    </location>
</feature>
<reference evidence="8" key="1">
    <citation type="submission" date="2014-09" db="EMBL/GenBank/DDBJ databases">
        <title>Draft genome sequence of an oleaginous Mucoromycotina fungus Mucor ambiguus NBRC6742.</title>
        <authorList>
            <person name="Takeda I."/>
            <person name="Yamane N."/>
            <person name="Morita T."/>
            <person name="Tamano K."/>
            <person name="Machida M."/>
            <person name="Baker S."/>
            <person name="Koike H."/>
        </authorList>
    </citation>
    <scope>NUCLEOTIDE SEQUENCE</scope>
    <source>
        <strain evidence="8">NBRC 6742</strain>
    </source>
</reference>
<organism evidence="8">
    <name type="scientific">Mucor ambiguus</name>
    <dbReference type="NCBI Taxonomy" id="91626"/>
    <lineage>
        <taxon>Eukaryota</taxon>
        <taxon>Fungi</taxon>
        <taxon>Fungi incertae sedis</taxon>
        <taxon>Mucoromycota</taxon>
        <taxon>Mucoromycotina</taxon>
        <taxon>Mucoromycetes</taxon>
        <taxon>Mucorales</taxon>
        <taxon>Mucorineae</taxon>
        <taxon>Mucoraceae</taxon>
        <taxon>Mucor</taxon>
    </lineage>
</organism>
<keyword evidence="3 7" id="KW-0812">Transmembrane</keyword>
<dbReference type="OrthoDB" id="419770at2759"/>
<evidence type="ECO:0000256" key="1">
    <source>
        <dbReference type="ARBA" id="ARBA00004127"/>
    </source>
</evidence>
<dbReference type="GO" id="GO:0005789">
    <property type="term" value="C:endoplasmic reticulum membrane"/>
    <property type="evidence" value="ECO:0007669"/>
    <property type="project" value="UniProtKB-SubCell"/>
</dbReference>
<dbReference type="GO" id="GO:0016788">
    <property type="term" value="F:hydrolase activity, acting on ester bonds"/>
    <property type="evidence" value="ECO:0007669"/>
    <property type="project" value="TreeGrafter"/>
</dbReference>
<evidence type="ECO:0000313" key="8">
    <source>
        <dbReference type="EMBL" id="GAN01072.1"/>
    </source>
</evidence>
<feature type="transmembrane region" description="Helical" evidence="7">
    <location>
        <begin position="213"/>
        <end position="237"/>
    </location>
</feature>
<dbReference type="InterPro" id="IPR007217">
    <property type="entry name" value="Per1-like"/>
</dbReference>
<comment type="caution">
    <text evidence="7">Lacks conserved residue(s) required for the propagation of feature annotation.</text>
</comment>
<evidence type="ECO:0000256" key="3">
    <source>
        <dbReference type="ARBA" id="ARBA00022692"/>
    </source>
</evidence>
<feature type="signal peptide" evidence="7">
    <location>
        <begin position="1"/>
        <end position="20"/>
    </location>
</feature>